<feature type="active site" description="Proton acceptor" evidence="5">
    <location>
        <position position="51"/>
    </location>
</feature>
<evidence type="ECO:0000256" key="7">
    <source>
        <dbReference type="RuleBase" id="RU361187"/>
    </source>
</evidence>
<dbReference type="Gene3D" id="2.115.10.20">
    <property type="entry name" value="Glycosyl hydrolase domain, family 43"/>
    <property type="match status" value="1"/>
</dbReference>
<dbReference type="EMBL" id="KI271616">
    <property type="protein sequence ID" value="ERL63734.1"/>
    <property type="molecule type" value="Genomic_DNA"/>
</dbReference>
<comment type="similarity">
    <text evidence="1 7">Belongs to the glycosyl hydrolase 43 family.</text>
</comment>
<evidence type="ECO:0000256" key="3">
    <source>
        <dbReference type="ARBA" id="ARBA00022801"/>
    </source>
</evidence>
<dbReference type="GO" id="GO:0005975">
    <property type="term" value="P:carbohydrate metabolic process"/>
    <property type="evidence" value="ECO:0007669"/>
    <property type="project" value="InterPro"/>
</dbReference>
<dbReference type="eggNOG" id="COG3940">
    <property type="taxonomic scope" value="Bacteria"/>
</dbReference>
<evidence type="ECO:0000256" key="5">
    <source>
        <dbReference type="PIRSR" id="PIRSR606710-1"/>
    </source>
</evidence>
<evidence type="ECO:0000256" key="2">
    <source>
        <dbReference type="ARBA" id="ARBA00022729"/>
    </source>
</evidence>
<keyword evidence="4 7" id="KW-0326">Glycosidase</keyword>
<keyword evidence="10" id="KW-1185">Reference proteome</keyword>
<dbReference type="PANTHER" id="PTHR43817:SF1">
    <property type="entry name" value="HYDROLASE, FAMILY 43, PUTATIVE (AFU_ORTHOLOGUE AFUA_3G01660)-RELATED"/>
    <property type="match status" value="1"/>
</dbReference>
<evidence type="ECO:0000256" key="8">
    <source>
        <dbReference type="SAM" id="MobiDB-lite"/>
    </source>
</evidence>
<dbReference type="HOGENOM" id="CLU_009397_2_2_9"/>
<dbReference type="Pfam" id="PF04616">
    <property type="entry name" value="Glyco_hydro_43"/>
    <property type="match status" value="1"/>
</dbReference>
<evidence type="ECO:0000256" key="1">
    <source>
        <dbReference type="ARBA" id="ARBA00009865"/>
    </source>
</evidence>
<name>U4THT6_9LACO</name>
<evidence type="ECO:0000313" key="10">
    <source>
        <dbReference type="Proteomes" id="UP000030647"/>
    </source>
</evidence>
<dbReference type="InterPro" id="IPR006710">
    <property type="entry name" value="Glyco_hydro_43"/>
</dbReference>
<accession>U4THT6</accession>
<dbReference type="PROSITE" id="PS51257">
    <property type="entry name" value="PROKAR_LIPOPROTEIN"/>
    <property type="match status" value="1"/>
</dbReference>
<dbReference type="AlphaFoldDB" id="U4THT6"/>
<organism evidence="9 10">
    <name type="scientific">Schleiferilactobacillus shenzhenensis LY-73</name>
    <dbReference type="NCBI Taxonomy" id="1231336"/>
    <lineage>
        <taxon>Bacteria</taxon>
        <taxon>Bacillati</taxon>
        <taxon>Bacillota</taxon>
        <taxon>Bacilli</taxon>
        <taxon>Lactobacillales</taxon>
        <taxon>Lactobacillaceae</taxon>
        <taxon>Schleiferilactobacillus</taxon>
    </lineage>
</organism>
<dbReference type="RefSeq" id="WP_022530979.1">
    <property type="nucleotide sequence ID" value="NZ_KI271616.1"/>
</dbReference>
<proteinExistence type="inferred from homology"/>
<dbReference type="CDD" id="cd18820">
    <property type="entry name" value="GH43_LbAraf43-like"/>
    <property type="match status" value="1"/>
</dbReference>
<keyword evidence="2" id="KW-0732">Signal</keyword>
<dbReference type="InterPro" id="IPR016828">
    <property type="entry name" value="Alpha-L-arabinofuranosidase"/>
</dbReference>
<dbReference type="STRING" id="1231336.L248_2231"/>
<sequence>MNNKAGMQKLILAVIATMVLLIGGCALNTKTSTKTVTFTNPLSTDGGVYSDPWLIRVGKEYYYCGSDGKSQITIKKSNAPTDILEQNDHVVWQAPDRSSYSSETWAPELHYLSGRWYIYFAADDGENANHRMYALAGGTNFNDPLDGKYSFQGKVADDTNRWAIDGTVLTIAKKLYFVWSGWAGEQNVAQNLYIAPMSDPVTISGTRVLISAPTEPWERNGEPFVNEGPEVLTHEGQVTLIYSASGSWTDNYCLGQLTLKGKNPLKPSNWVKRKSGPVFKKTNQVFGPGHASFISSPDGTPWIMYHAAKVKGSGWDRDIRLQPFSWNSDGTPSFGKPEAPGKKISYSLN</sequence>
<reference evidence="10" key="1">
    <citation type="journal article" date="2013" name="Genome Announc.">
        <title>Whole-Genome Sequencing of Lactobacillus shenzhenensis Strain LY-73T.</title>
        <authorList>
            <person name="Lin Z."/>
            <person name="Liu Z."/>
            <person name="Yang R."/>
            <person name="Zou Y."/>
            <person name="Wan D."/>
            <person name="Chen J."/>
            <person name="Guo M."/>
            <person name="Zhao J."/>
            <person name="Fang C."/>
            <person name="Yang R."/>
            <person name="Liu F."/>
        </authorList>
    </citation>
    <scope>NUCLEOTIDE SEQUENCE [LARGE SCALE GENOMIC DNA]</scope>
    <source>
        <strain evidence="10">LY-73</strain>
    </source>
</reference>
<evidence type="ECO:0000256" key="6">
    <source>
        <dbReference type="PIRSR" id="PIRSR606710-2"/>
    </source>
</evidence>
<feature type="active site" description="Proton donor" evidence="5">
    <location>
        <position position="227"/>
    </location>
</feature>
<protein>
    <submittedName>
        <fullName evidence="9">Uncharacterized protein</fullName>
    </submittedName>
</protein>
<dbReference type="PANTHER" id="PTHR43817">
    <property type="entry name" value="GLYCOSYL HYDROLASE"/>
    <property type="match status" value="1"/>
</dbReference>
<evidence type="ECO:0000256" key="4">
    <source>
        <dbReference type="ARBA" id="ARBA00023295"/>
    </source>
</evidence>
<dbReference type="SUPFAM" id="SSF75005">
    <property type="entry name" value="Arabinanase/levansucrase/invertase"/>
    <property type="match status" value="1"/>
</dbReference>
<feature type="region of interest" description="Disordered" evidence="8">
    <location>
        <begin position="330"/>
        <end position="349"/>
    </location>
</feature>
<keyword evidence="3 7" id="KW-0378">Hydrolase</keyword>
<dbReference type="PIRSF" id="PIRSF025414">
    <property type="entry name" value="Alpha-L-arabinofuranosidase"/>
    <property type="match status" value="1"/>
</dbReference>
<feature type="site" description="Important for catalytic activity, responsible for pKa modulation of the active site Glu and correct orientation of both the proton donor and substrate" evidence="6">
    <location>
        <position position="165"/>
    </location>
</feature>
<evidence type="ECO:0000313" key="9">
    <source>
        <dbReference type="EMBL" id="ERL63734.1"/>
    </source>
</evidence>
<dbReference type="InterPro" id="IPR023296">
    <property type="entry name" value="Glyco_hydro_beta-prop_sf"/>
</dbReference>
<dbReference type="GO" id="GO:0004553">
    <property type="term" value="F:hydrolase activity, hydrolyzing O-glycosyl compounds"/>
    <property type="evidence" value="ECO:0007669"/>
    <property type="project" value="InterPro"/>
</dbReference>
<dbReference type="Proteomes" id="UP000030647">
    <property type="component" value="Unassembled WGS sequence"/>
</dbReference>
<gene>
    <name evidence="9" type="ORF">L248_2231</name>
</gene>